<dbReference type="Proteomes" id="UP001168972">
    <property type="component" value="Unassembled WGS sequence"/>
</dbReference>
<organism evidence="2 3">
    <name type="scientific">Microctonus hyperodae</name>
    <name type="common">Parasitoid wasp</name>
    <dbReference type="NCBI Taxonomy" id="165561"/>
    <lineage>
        <taxon>Eukaryota</taxon>
        <taxon>Metazoa</taxon>
        <taxon>Ecdysozoa</taxon>
        <taxon>Arthropoda</taxon>
        <taxon>Hexapoda</taxon>
        <taxon>Insecta</taxon>
        <taxon>Pterygota</taxon>
        <taxon>Neoptera</taxon>
        <taxon>Endopterygota</taxon>
        <taxon>Hymenoptera</taxon>
        <taxon>Apocrita</taxon>
        <taxon>Ichneumonoidea</taxon>
        <taxon>Braconidae</taxon>
        <taxon>Euphorinae</taxon>
        <taxon>Microctonus</taxon>
    </lineage>
</organism>
<protein>
    <recommendedName>
        <fullName evidence="4">Coiled-coil domain-containing protein 12</fullName>
    </recommendedName>
</protein>
<proteinExistence type="predicted"/>
<evidence type="ECO:0000313" key="2">
    <source>
        <dbReference type="EMBL" id="KAK0167997.1"/>
    </source>
</evidence>
<dbReference type="EMBL" id="JAQQBR010001831">
    <property type="protein sequence ID" value="KAK0167997.1"/>
    <property type="molecule type" value="Genomic_DNA"/>
</dbReference>
<gene>
    <name evidence="2" type="ORF">PV327_001840</name>
</gene>
<keyword evidence="3" id="KW-1185">Reference proteome</keyword>
<keyword evidence="1" id="KW-0472">Membrane</keyword>
<dbReference type="PANTHER" id="PTHR31551:SF1">
    <property type="entry name" value="COILED-COIL DOMAIN-CONTAINING PROTEIN 12"/>
    <property type="match status" value="1"/>
</dbReference>
<keyword evidence="1" id="KW-0812">Transmembrane</keyword>
<reference evidence="2" key="2">
    <citation type="submission" date="2023-03" db="EMBL/GenBank/DDBJ databases">
        <authorList>
            <person name="Inwood S.N."/>
            <person name="Skelly J.G."/>
            <person name="Guhlin J."/>
            <person name="Harrop T.W.R."/>
            <person name="Goldson S.G."/>
            <person name="Dearden P.K."/>
        </authorList>
    </citation>
    <scope>NUCLEOTIDE SEQUENCE</scope>
    <source>
        <strain evidence="2">Lincoln</strain>
        <tissue evidence="2">Whole body</tissue>
    </source>
</reference>
<reference evidence="2" key="1">
    <citation type="journal article" date="2023" name="bioRxiv">
        <title>Scaffold-level genome assemblies of two parasitoid biocontrol wasps reveal the parthenogenesis mechanism and an associated novel virus.</title>
        <authorList>
            <person name="Inwood S."/>
            <person name="Skelly J."/>
            <person name="Guhlin J."/>
            <person name="Harrop T."/>
            <person name="Goldson S."/>
            <person name="Dearden P."/>
        </authorList>
    </citation>
    <scope>NUCLEOTIDE SEQUENCE</scope>
    <source>
        <strain evidence="2">Lincoln</strain>
        <tissue evidence="2">Whole body</tissue>
    </source>
</reference>
<accession>A0AA39KNM5</accession>
<sequence length="174" mass="19737">MALRHKDCSLGSLKSWINKQLRFIVIIIIINNDDKLILLQMLVTLNSGLIITNICIVRLNTRIPKFRSYKPQDETLKENVLEEPKPGDVEAEVQDLLSAAKQKVVIEELDIASLAPRKPDWDLKRDVAKKSEKLERRTQKAIAELIIERLKHGESQDLATAVIMAGNTNSEMKS</sequence>
<evidence type="ECO:0008006" key="4">
    <source>
        <dbReference type="Google" id="ProtNLM"/>
    </source>
</evidence>
<dbReference type="PANTHER" id="PTHR31551">
    <property type="entry name" value="PRE-MRNA-SPLICING FACTOR CWF18"/>
    <property type="match status" value="1"/>
</dbReference>
<dbReference type="InterPro" id="IPR013169">
    <property type="entry name" value="mRNA_splic_Cwf18-like"/>
</dbReference>
<dbReference type="AlphaFoldDB" id="A0AA39KNM5"/>
<evidence type="ECO:0000256" key="1">
    <source>
        <dbReference type="SAM" id="Phobius"/>
    </source>
</evidence>
<name>A0AA39KNM5_MICHY</name>
<comment type="caution">
    <text evidence="2">The sequence shown here is derived from an EMBL/GenBank/DDBJ whole genome shotgun (WGS) entry which is preliminary data.</text>
</comment>
<feature type="transmembrane region" description="Helical" evidence="1">
    <location>
        <begin position="36"/>
        <end position="57"/>
    </location>
</feature>
<evidence type="ECO:0000313" key="3">
    <source>
        <dbReference type="Proteomes" id="UP001168972"/>
    </source>
</evidence>
<dbReference type="Pfam" id="PF08315">
    <property type="entry name" value="cwf18"/>
    <property type="match status" value="1"/>
</dbReference>
<dbReference type="GO" id="GO:0005684">
    <property type="term" value="C:U2-type spliceosomal complex"/>
    <property type="evidence" value="ECO:0007669"/>
    <property type="project" value="TreeGrafter"/>
</dbReference>
<keyword evidence="1" id="KW-1133">Transmembrane helix</keyword>
<dbReference type="GO" id="GO:0071014">
    <property type="term" value="C:post-mRNA release spliceosomal complex"/>
    <property type="evidence" value="ECO:0007669"/>
    <property type="project" value="TreeGrafter"/>
</dbReference>